<dbReference type="AlphaFoldDB" id="A0A8T1G8Q6"/>
<dbReference type="Proteomes" id="UP000697107">
    <property type="component" value="Unassembled WGS sequence"/>
</dbReference>
<evidence type="ECO:0000313" key="3">
    <source>
        <dbReference type="EMBL" id="KAG2988519.1"/>
    </source>
</evidence>
<dbReference type="Proteomes" id="UP000774804">
    <property type="component" value="Unassembled WGS sequence"/>
</dbReference>
<organism evidence="3 4">
    <name type="scientific">Phytophthora cactorum</name>
    <dbReference type="NCBI Taxonomy" id="29920"/>
    <lineage>
        <taxon>Eukaryota</taxon>
        <taxon>Sar</taxon>
        <taxon>Stramenopiles</taxon>
        <taxon>Oomycota</taxon>
        <taxon>Peronosporomycetes</taxon>
        <taxon>Peronosporales</taxon>
        <taxon>Peronosporaceae</taxon>
        <taxon>Phytophthora</taxon>
    </lineage>
</organism>
<evidence type="ECO:0000313" key="1">
    <source>
        <dbReference type="EMBL" id="KAG2861003.1"/>
    </source>
</evidence>
<comment type="caution">
    <text evidence="3">The sequence shown here is derived from an EMBL/GenBank/DDBJ whole genome shotgun (WGS) entry which is preliminary data.</text>
</comment>
<dbReference type="EMBL" id="RCMG01000167">
    <property type="protein sequence ID" value="KAG2861003.1"/>
    <property type="molecule type" value="Genomic_DNA"/>
</dbReference>
<evidence type="ECO:0000313" key="4">
    <source>
        <dbReference type="Proteomes" id="UP000697107"/>
    </source>
</evidence>
<gene>
    <name evidence="1" type="ORF">PC113_g7564</name>
    <name evidence="2" type="ORF">PC115_g6354</name>
    <name evidence="3" type="ORF">PC118_g6648</name>
</gene>
<dbReference type="EMBL" id="RCMI01000141">
    <property type="protein sequence ID" value="KAG2930708.1"/>
    <property type="molecule type" value="Genomic_DNA"/>
</dbReference>
<evidence type="ECO:0000313" key="2">
    <source>
        <dbReference type="EMBL" id="KAG2930708.1"/>
    </source>
</evidence>
<name>A0A8T1G8Q6_9STRA</name>
<accession>A0A8T1G8Q6</accession>
<dbReference type="EMBL" id="RCML01000151">
    <property type="protein sequence ID" value="KAG2988519.1"/>
    <property type="molecule type" value="Genomic_DNA"/>
</dbReference>
<sequence>MPNGTSTKVLAIWRKETRPNFHLTVEAAVSAAGDTILPHIIVPGKRIYKSDKAALSIEGDRVTGAPKGFGNGGIFRL</sequence>
<dbReference type="VEuPathDB" id="FungiDB:PC110_g4369"/>
<protein>
    <submittedName>
        <fullName evidence="3">Uncharacterized protein</fullName>
    </submittedName>
</protein>
<dbReference type="Proteomes" id="UP000735874">
    <property type="component" value="Unassembled WGS sequence"/>
</dbReference>
<proteinExistence type="predicted"/>
<reference evidence="3" key="1">
    <citation type="submission" date="2018-10" db="EMBL/GenBank/DDBJ databases">
        <title>Effector identification in a new, highly contiguous assembly of the strawberry crown rot pathogen Phytophthora cactorum.</title>
        <authorList>
            <person name="Armitage A.D."/>
            <person name="Nellist C.F."/>
            <person name="Bates H."/>
            <person name="Vickerstaff R.J."/>
            <person name="Harrison R.J."/>
        </authorList>
    </citation>
    <scope>NUCLEOTIDE SEQUENCE</scope>
    <source>
        <strain evidence="1">15-7</strain>
        <strain evidence="2">4032</strain>
        <strain evidence="3">P415</strain>
    </source>
</reference>